<dbReference type="PROSITE" id="PS51257">
    <property type="entry name" value="PROKAR_LIPOPROTEIN"/>
    <property type="match status" value="1"/>
</dbReference>
<name>A0A1E3SP10_9MYCO</name>
<evidence type="ECO:0000259" key="6">
    <source>
        <dbReference type="SMART" id="SM00062"/>
    </source>
</evidence>
<gene>
    <name evidence="7" type="ORF">BHQ21_19930</name>
</gene>
<dbReference type="PANTHER" id="PTHR35936:SF19">
    <property type="entry name" value="AMINO-ACID-BINDING PROTEIN YXEM-RELATED"/>
    <property type="match status" value="1"/>
</dbReference>
<feature type="signal peptide" evidence="5">
    <location>
        <begin position="1"/>
        <end position="21"/>
    </location>
</feature>
<evidence type="ECO:0000256" key="3">
    <source>
        <dbReference type="ARBA" id="ARBA00022729"/>
    </source>
</evidence>
<evidence type="ECO:0000313" key="7">
    <source>
        <dbReference type="EMBL" id="ODR03891.1"/>
    </source>
</evidence>
<dbReference type="Proteomes" id="UP000094224">
    <property type="component" value="Unassembled WGS sequence"/>
</dbReference>
<keyword evidence="8" id="KW-1185">Reference proteome</keyword>
<proteinExistence type="inferred from homology"/>
<comment type="caution">
    <text evidence="7">The sequence shown here is derived from an EMBL/GenBank/DDBJ whole genome shotgun (WGS) entry which is preliminary data.</text>
</comment>
<evidence type="ECO:0000256" key="2">
    <source>
        <dbReference type="ARBA" id="ARBA00010333"/>
    </source>
</evidence>
<protein>
    <submittedName>
        <fullName evidence="7">Cyclohexadienyl dehydratase</fullName>
    </submittedName>
</protein>
<comment type="subcellular location">
    <subcellularLocation>
        <location evidence="1">Cell envelope</location>
    </subcellularLocation>
</comment>
<dbReference type="AlphaFoldDB" id="A0A1E3SP10"/>
<dbReference type="InterPro" id="IPR018313">
    <property type="entry name" value="SBP_3_CS"/>
</dbReference>
<organism evidence="7 8">
    <name type="scientific">Mycobacterium sherrisii</name>
    <dbReference type="NCBI Taxonomy" id="243061"/>
    <lineage>
        <taxon>Bacteria</taxon>
        <taxon>Bacillati</taxon>
        <taxon>Actinomycetota</taxon>
        <taxon>Actinomycetes</taxon>
        <taxon>Mycobacteriales</taxon>
        <taxon>Mycobacteriaceae</taxon>
        <taxon>Mycobacterium</taxon>
        <taxon>Mycobacterium simiae complex</taxon>
    </lineage>
</organism>
<accession>A0A1E3SP10</accession>
<keyword evidence="3 5" id="KW-0732">Signal</keyword>
<evidence type="ECO:0000256" key="4">
    <source>
        <dbReference type="RuleBase" id="RU003744"/>
    </source>
</evidence>
<dbReference type="SMART" id="SM00062">
    <property type="entry name" value="PBPb"/>
    <property type="match status" value="1"/>
</dbReference>
<dbReference type="Pfam" id="PF00497">
    <property type="entry name" value="SBP_bac_3"/>
    <property type="match status" value="1"/>
</dbReference>
<comment type="similarity">
    <text evidence="2 4">Belongs to the bacterial solute-binding protein 3 family.</text>
</comment>
<dbReference type="Gene3D" id="3.40.190.10">
    <property type="entry name" value="Periplasmic binding protein-like II"/>
    <property type="match status" value="2"/>
</dbReference>
<evidence type="ECO:0000256" key="1">
    <source>
        <dbReference type="ARBA" id="ARBA00004196"/>
    </source>
</evidence>
<feature type="domain" description="Solute-binding protein family 3/N-terminal" evidence="6">
    <location>
        <begin position="43"/>
        <end position="266"/>
    </location>
</feature>
<sequence>MGRIVKLLLSAVMAASTALIAGCQSPRPDTHADSLDGIVHARIVRVCSTGDYEPLTYVDSQGQWSGLDIDLAHDLASRLGVTLQLVQTTWSNIISDLDNRCDLAMGGISITLDRAQRARFSDPYLQDGKAAIARCGDVSKYGGLADIDRPGVRVVVNPGGTNADFDRANLHRATIVNHADNNTIFDEIITGKADVMITDATEIRWQAKQHPQLCGVAVDKPFNFTQKAYLIHRGAAMLQQWVNQWLNLVMHDGTYASISRKWLGLAVGP</sequence>
<dbReference type="STRING" id="243061.AWC25_04875"/>
<reference evidence="8" key="1">
    <citation type="submission" date="2016-09" db="EMBL/GenBank/DDBJ databases">
        <authorList>
            <person name="Greninger A.L."/>
            <person name="Jerome K.R."/>
            <person name="Mcnair B."/>
            <person name="Wallis C."/>
            <person name="Fang F."/>
        </authorList>
    </citation>
    <scope>NUCLEOTIDE SEQUENCE [LARGE SCALE GENOMIC DNA]</scope>
    <source>
        <strain evidence="8">BC1_M4</strain>
    </source>
</reference>
<evidence type="ECO:0000313" key="8">
    <source>
        <dbReference type="Proteomes" id="UP000094224"/>
    </source>
</evidence>
<dbReference type="SUPFAM" id="SSF53850">
    <property type="entry name" value="Periplasmic binding protein-like II"/>
    <property type="match status" value="1"/>
</dbReference>
<dbReference type="EMBL" id="MIHC01000039">
    <property type="protein sequence ID" value="ODR03891.1"/>
    <property type="molecule type" value="Genomic_DNA"/>
</dbReference>
<evidence type="ECO:0000256" key="5">
    <source>
        <dbReference type="SAM" id="SignalP"/>
    </source>
</evidence>
<dbReference type="InterPro" id="IPR001638">
    <property type="entry name" value="Solute-binding_3/MltF_N"/>
</dbReference>
<dbReference type="PROSITE" id="PS01039">
    <property type="entry name" value="SBP_BACTERIAL_3"/>
    <property type="match status" value="1"/>
</dbReference>
<dbReference type="GO" id="GO:0030313">
    <property type="term" value="C:cell envelope"/>
    <property type="evidence" value="ECO:0007669"/>
    <property type="project" value="UniProtKB-SubCell"/>
</dbReference>
<dbReference type="PANTHER" id="PTHR35936">
    <property type="entry name" value="MEMBRANE-BOUND LYTIC MUREIN TRANSGLYCOSYLASE F"/>
    <property type="match status" value="1"/>
</dbReference>
<feature type="chain" id="PRO_5039585358" evidence="5">
    <location>
        <begin position="22"/>
        <end position="269"/>
    </location>
</feature>